<dbReference type="AlphaFoldDB" id="A0A9D2LQG6"/>
<keyword evidence="1" id="KW-0812">Transmembrane</keyword>
<name>A0A9D2LQG6_9FIRM</name>
<keyword evidence="1" id="KW-0472">Membrane</keyword>
<feature type="transmembrane region" description="Helical" evidence="1">
    <location>
        <begin position="15"/>
        <end position="34"/>
    </location>
</feature>
<evidence type="ECO:0000313" key="2">
    <source>
        <dbReference type="EMBL" id="HJB27437.1"/>
    </source>
</evidence>
<evidence type="ECO:0000256" key="1">
    <source>
        <dbReference type="SAM" id="Phobius"/>
    </source>
</evidence>
<evidence type="ECO:0000313" key="3">
    <source>
        <dbReference type="Proteomes" id="UP000823842"/>
    </source>
</evidence>
<comment type="caution">
    <text evidence="2">The sequence shown here is derived from an EMBL/GenBank/DDBJ whole genome shotgun (WGS) entry which is preliminary data.</text>
</comment>
<gene>
    <name evidence="2" type="ORF">IAA06_01395</name>
</gene>
<reference evidence="2" key="2">
    <citation type="submission" date="2021-04" db="EMBL/GenBank/DDBJ databases">
        <authorList>
            <person name="Gilroy R."/>
        </authorList>
    </citation>
    <scope>NUCLEOTIDE SEQUENCE</scope>
    <source>
        <strain evidence="2">ChiSjej1B19-5720</strain>
    </source>
</reference>
<proteinExistence type="predicted"/>
<accession>A0A9D2LQG6</accession>
<keyword evidence="1" id="KW-1133">Transmembrane helix</keyword>
<protein>
    <submittedName>
        <fullName evidence="2">Uncharacterized protein</fullName>
    </submittedName>
</protein>
<organism evidence="2 3">
    <name type="scientific">Candidatus Blautia faecavium</name>
    <dbReference type="NCBI Taxonomy" id="2838487"/>
    <lineage>
        <taxon>Bacteria</taxon>
        <taxon>Bacillati</taxon>
        <taxon>Bacillota</taxon>
        <taxon>Clostridia</taxon>
        <taxon>Lachnospirales</taxon>
        <taxon>Lachnospiraceae</taxon>
        <taxon>Blautia</taxon>
    </lineage>
</organism>
<dbReference type="Proteomes" id="UP000823842">
    <property type="component" value="Unassembled WGS sequence"/>
</dbReference>
<sequence length="235" mass="26380">MKHRKNENGAIMVEATIYMPLVLCTVMALLYLALFNMQEYMMMYESQRVAAVAAREEAYLGYETFNMGADNEIDFDWGEGMPSSDNVQEYYKAYSGKTTDMYREMKTILDIAGITEENSGKYMTKFADAARQSTLIALGSVSEPEVEIDTGFWGTEVEVTITHSIPVPGVLAYLGFEGSPAIRTAAYSYSVNPSEFVRNVDLATDLVDYIMEKLGLSESYDAFLEKTNEVLNYIL</sequence>
<reference evidence="2" key="1">
    <citation type="journal article" date="2021" name="PeerJ">
        <title>Extensive microbial diversity within the chicken gut microbiome revealed by metagenomics and culture.</title>
        <authorList>
            <person name="Gilroy R."/>
            <person name="Ravi A."/>
            <person name="Getino M."/>
            <person name="Pursley I."/>
            <person name="Horton D.L."/>
            <person name="Alikhan N.F."/>
            <person name="Baker D."/>
            <person name="Gharbi K."/>
            <person name="Hall N."/>
            <person name="Watson M."/>
            <person name="Adriaenssens E.M."/>
            <person name="Foster-Nyarko E."/>
            <person name="Jarju S."/>
            <person name="Secka A."/>
            <person name="Antonio M."/>
            <person name="Oren A."/>
            <person name="Chaudhuri R.R."/>
            <person name="La Ragione R."/>
            <person name="Hildebrand F."/>
            <person name="Pallen M.J."/>
        </authorList>
    </citation>
    <scope>NUCLEOTIDE SEQUENCE</scope>
    <source>
        <strain evidence="2">ChiSjej1B19-5720</strain>
    </source>
</reference>
<dbReference type="EMBL" id="DWYZ01000035">
    <property type="protein sequence ID" value="HJB27437.1"/>
    <property type="molecule type" value="Genomic_DNA"/>
</dbReference>